<dbReference type="Pfam" id="PF04545">
    <property type="entry name" value="Sigma70_r4"/>
    <property type="match status" value="1"/>
</dbReference>
<evidence type="ECO:0000256" key="3">
    <source>
        <dbReference type="ARBA" id="ARBA00023082"/>
    </source>
</evidence>
<dbReference type="InterPro" id="IPR036388">
    <property type="entry name" value="WH-like_DNA-bd_sf"/>
</dbReference>
<accession>A0ABP6MZP0</accession>
<dbReference type="SUPFAM" id="SSF88946">
    <property type="entry name" value="Sigma2 domain of RNA polymerase sigma factors"/>
    <property type="match status" value="1"/>
</dbReference>
<dbReference type="SUPFAM" id="SSF88659">
    <property type="entry name" value="Sigma3 and sigma4 domains of RNA polymerase sigma factors"/>
    <property type="match status" value="2"/>
</dbReference>
<feature type="domain" description="RNA polymerase sigma-70" evidence="6">
    <location>
        <begin position="278"/>
        <end position="304"/>
    </location>
</feature>
<comment type="caution">
    <text evidence="7">The sequence shown here is derived from an EMBL/GenBank/DDBJ whole genome shotgun (WGS) entry which is preliminary data.</text>
</comment>
<evidence type="ECO:0000259" key="6">
    <source>
        <dbReference type="PROSITE" id="PS00716"/>
    </source>
</evidence>
<dbReference type="InterPro" id="IPR009042">
    <property type="entry name" value="RNA_pol_sigma70_r1_2"/>
</dbReference>
<gene>
    <name evidence="7" type="ORF">GCM10010466_22070</name>
</gene>
<dbReference type="Pfam" id="PF00140">
    <property type="entry name" value="Sigma70_r1_2"/>
    <property type="match status" value="1"/>
</dbReference>
<evidence type="ECO:0000313" key="7">
    <source>
        <dbReference type="EMBL" id="GAA3131027.1"/>
    </source>
</evidence>
<keyword evidence="4" id="KW-0238">DNA-binding</keyword>
<dbReference type="InterPro" id="IPR000943">
    <property type="entry name" value="RNA_pol_sigma70"/>
</dbReference>
<dbReference type="InterPro" id="IPR013324">
    <property type="entry name" value="RNA_pol_sigma_r3/r4-like"/>
</dbReference>
<dbReference type="Proteomes" id="UP001500320">
    <property type="component" value="Unassembled WGS sequence"/>
</dbReference>
<sequence>MTTAALTARPVRDSKGAAGIDPVKDYLKQIGRTPLLTAEQEVELGERIEAGRLAGERLAAGPGGEAERRGLERLAADGRRARDHMVEANLRLVVSIARRYAAGGGLPLLDLVQEGTIGMMRAVEKFDHRRGLKFSTYATWWIKQAIGRALADQSRTVRLPAHVVEDLNRVNRTRRAMSQELGREATAGELAAELGLTPEKVEQLLRHGREPVSLHARVGDGGDAELGDLIEDDAQDPADAAASSLLRRELDAVLETLTGREADVISLRFGLDDGEAKTLEEVGRRFGVTRERIRQIEAAGMRKLRQPSRARALADLLA</sequence>
<reference evidence="8" key="1">
    <citation type="journal article" date="2019" name="Int. J. Syst. Evol. Microbiol.">
        <title>The Global Catalogue of Microorganisms (GCM) 10K type strain sequencing project: providing services to taxonomists for standard genome sequencing and annotation.</title>
        <authorList>
            <consortium name="The Broad Institute Genomics Platform"/>
            <consortium name="The Broad Institute Genome Sequencing Center for Infectious Disease"/>
            <person name="Wu L."/>
            <person name="Ma J."/>
        </authorList>
    </citation>
    <scope>NUCLEOTIDE SEQUENCE [LARGE SCALE GENOMIC DNA]</scope>
    <source>
        <strain evidence="8">JCM 9373</strain>
    </source>
</reference>
<evidence type="ECO:0000256" key="5">
    <source>
        <dbReference type="ARBA" id="ARBA00023163"/>
    </source>
</evidence>
<dbReference type="PANTHER" id="PTHR30603">
    <property type="entry name" value="RNA POLYMERASE SIGMA FACTOR RPO"/>
    <property type="match status" value="1"/>
</dbReference>
<organism evidence="7 8">
    <name type="scientific">Planomonospora alba</name>
    <dbReference type="NCBI Taxonomy" id="161354"/>
    <lineage>
        <taxon>Bacteria</taxon>
        <taxon>Bacillati</taxon>
        <taxon>Actinomycetota</taxon>
        <taxon>Actinomycetes</taxon>
        <taxon>Streptosporangiales</taxon>
        <taxon>Streptosporangiaceae</taxon>
        <taxon>Planomonospora</taxon>
    </lineage>
</organism>
<dbReference type="Gene3D" id="1.10.601.10">
    <property type="entry name" value="RNA Polymerase Primary Sigma Factor"/>
    <property type="match status" value="2"/>
</dbReference>
<dbReference type="NCBIfam" id="TIGR02937">
    <property type="entry name" value="sigma70-ECF"/>
    <property type="match status" value="1"/>
</dbReference>
<evidence type="ECO:0000256" key="2">
    <source>
        <dbReference type="ARBA" id="ARBA00023015"/>
    </source>
</evidence>
<dbReference type="InterPro" id="IPR007630">
    <property type="entry name" value="RNA_pol_sigma70_r4"/>
</dbReference>
<comment type="similarity">
    <text evidence="1">Belongs to the sigma-70 factor family.</text>
</comment>
<proteinExistence type="inferred from homology"/>
<evidence type="ECO:0000313" key="8">
    <source>
        <dbReference type="Proteomes" id="UP001500320"/>
    </source>
</evidence>
<dbReference type="PANTHER" id="PTHR30603:SF60">
    <property type="entry name" value="RNA POLYMERASE SIGMA FACTOR RPOD"/>
    <property type="match status" value="1"/>
</dbReference>
<keyword evidence="2" id="KW-0805">Transcription regulation</keyword>
<protein>
    <recommendedName>
        <fullName evidence="6">RNA polymerase sigma-70 domain-containing protein</fullName>
    </recommendedName>
</protein>
<dbReference type="InterPro" id="IPR014284">
    <property type="entry name" value="RNA_pol_sigma-70_dom"/>
</dbReference>
<dbReference type="InterPro" id="IPR013325">
    <property type="entry name" value="RNA_pol_sigma_r2"/>
</dbReference>
<evidence type="ECO:0000256" key="1">
    <source>
        <dbReference type="ARBA" id="ARBA00007788"/>
    </source>
</evidence>
<dbReference type="Pfam" id="PF04542">
    <property type="entry name" value="Sigma70_r2"/>
    <property type="match status" value="1"/>
</dbReference>
<dbReference type="InterPro" id="IPR007624">
    <property type="entry name" value="RNA_pol_sigma70_r3"/>
</dbReference>
<keyword evidence="5" id="KW-0804">Transcription</keyword>
<dbReference type="CDD" id="cd06171">
    <property type="entry name" value="Sigma70_r4"/>
    <property type="match status" value="1"/>
</dbReference>
<dbReference type="PROSITE" id="PS00716">
    <property type="entry name" value="SIGMA70_2"/>
    <property type="match status" value="1"/>
</dbReference>
<name>A0ABP6MZP0_9ACTN</name>
<dbReference type="PRINTS" id="PR00046">
    <property type="entry name" value="SIGMA70FCT"/>
</dbReference>
<dbReference type="InterPro" id="IPR050239">
    <property type="entry name" value="Sigma-70_RNA_pol_init_factors"/>
</dbReference>
<dbReference type="EMBL" id="BAAAUT010000014">
    <property type="protein sequence ID" value="GAA3131027.1"/>
    <property type="molecule type" value="Genomic_DNA"/>
</dbReference>
<keyword evidence="8" id="KW-1185">Reference proteome</keyword>
<dbReference type="InterPro" id="IPR007627">
    <property type="entry name" value="RNA_pol_sigma70_r2"/>
</dbReference>
<dbReference type="Gene3D" id="1.10.10.10">
    <property type="entry name" value="Winged helix-like DNA-binding domain superfamily/Winged helix DNA-binding domain"/>
    <property type="match status" value="2"/>
</dbReference>
<dbReference type="Pfam" id="PF04539">
    <property type="entry name" value="Sigma70_r3"/>
    <property type="match status" value="1"/>
</dbReference>
<dbReference type="RefSeq" id="WP_344858444.1">
    <property type="nucleotide sequence ID" value="NZ_BAAAUT010000014.1"/>
</dbReference>
<keyword evidence="3" id="KW-0731">Sigma factor</keyword>
<evidence type="ECO:0000256" key="4">
    <source>
        <dbReference type="ARBA" id="ARBA00023125"/>
    </source>
</evidence>